<keyword evidence="2" id="KW-0812">Transmembrane</keyword>
<feature type="region of interest" description="Disordered" evidence="1">
    <location>
        <begin position="44"/>
        <end position="83"/>
    </location>
</feature>
<reference evidence="4" key="1">
    <citation type="submission" date="2022-11" db="UniProtKB">
        <authorList>
            <consortium name="WormBaseParasite"/>
        </authorList>
    </citation>
    <scope>IDENTIFICATION</scope>
</reference>
<sequence>MPSDSLAFRVIGDGMRPYGLWVVTLTKLLLIYVITPPVEGKGNMNFSNGKEWRRTEGREDGGGRSVIRQKGEIPPPPPFLPIYPVIRSEKSQLGAAR</sequence>
<evidence type="ECO:0000313" key="3">
    <source>
        <dbReference type="Proteomes" id="UP000887572"/>
    </source>
</evidence>
<evidence type="ECO:0000256" key="2">
    <source>
        <dbReference type="SAM" id="Phobius"/>
    </source>
</evidence>
<protein>
    <submittedName>
        <fullName evidence="4">Uncharacterized protein</fullName>
    </submittedName>
</protein>
<evidence type="ECO:0000313" key="4">
    <source>
        <dbReference type="WBParaSite" id="Gr19_v10_g2848.t1"/>
    </source>
</evidence>
<feature type="compositionally biased region" description="Basic and acidic residues" evidence="1">
    <location>
        <begin position="50"/>
        <end position="62"/>
    </location>
</feature>
<dbReference type="Proteomes" id="UP000887572">
    <property type="component" value="Unplaced"/>
</dbReference>
<name>A0A914HQ34_GLORO</name>
<keyword evidence="3" id="KW-1185">Reference proteome</keyword>
<feature type="transmembrane region" description="Helical" evidence="2">
    <location>
        <begin position="18"/>
        <end position="35"/>
    </location>
</feature>
<keyword evidence="2" id="KW-1133">Transmembrane helix</keyword>
<dbReference type="AlphaFoldDB" id="A0A914HQ34"/>
<keyword evidence="2" id="KW-0472">Membrane</keyword>
<organism evidence="3 4">
    <name type="scientific">Globodera rostochiensis</name>
    <name type="common">Golden nematode worm</name>
    <name type="synonym">Heterodera rostochiensis</name>
    <dbReference type="NCBI Taxonomy" id="31243"/>
    <lineage>
        <taxon>Eukaryota</taxon>
        <taxon>Metazoa</taxon>
        <taxon>Ecdysozoa</taxon>
        <taxon>Nematoda</taxon>
        <taxon>Chromadorea</taxon>
        <taxon>Rhabditida</taxon>
        <taxon>Tylenchina</taxon>
        <taxon>Tylenchomorpha</taxon>
        <taxon>Tylenchoidea</taxon>
        <taxon>Heteroderidae</taxon>
        <taxon>Heteroderinae</taxon>
        <taxon>Globodera</taxon>
    </lineage>
</organism>
<proteinExistence type="predicted"/>
<evidence type="ECO:0000256" key="1">
    <source>
        <dbReference type="SAM" id="MobiDB-lite"/>
    </source>
</evidence>
<accession>A0A914HQ34</accession>
<dbReference type="WBParaSite" id="Gr19_v10_g2848.t1">
    <property type="protein sequence ID" value="Gr19_v10_g2848.t1"/>
    <property type="gene ID" value="Gr19_v10_g2848"/>
</dbReference>